<feature type="transmembrane region" description="Helical" evidence="8">
    <location>
        <begin position="6"/>
        <end position="32"/>
    </location>
</feature>
<evidence type="ECO:0000256" key="1">
    <source>
        <dbReference type="ARBA" id="ARBA00004651"/>
    </source>
</evidence>
<keyword evidence="4 8" id="KW-1003">Cell membrane</keyword>
<dbReference type="Proteomes" id="UP000094969">
    <property type="component" value="Chromosome"/>
</dbReference>
<dbReference type="AlphaFoldDB" id="A0A1D7U161"/>
<evidence type="ECO:0000256" key="2">
    <source>
        <dbReference type="ARBA" id="ARBA00009142"/>
    </source>
</evidence>
<evidence type="ECO:0000256" key="3">
    <source>
        <dbReference type="ARBA" id="ARBA00022448"/>
    </source>
</evidence>
<keyword evidence="5 8" id="KW-0812">Transmembrane</keyword>
<evidence type="ECO:0000256" key="4">
    <source>
        <dbReference type="ARBA" id="ARBA00022475"/>
    </source>
</evidence>
<proteinExistence type="inferred from homology"/>
<organism evidence="9 10">
    <name type="scientific">Bosea vaviloviae</name>
    <dbReference type="NCBI Taxonomy" id="1526658"/>
    <lineage>
        <taxon>Bacteria</taxon>
        <taxon>Pseudomonadati</taxon>
        <taxon>Pseudomonadota</taxon>
        <taxon>Alphaproteobacteria</taxon>
        <taxon>Hyphomicrobiales</taxon>
        <taxon>Boseaceae</taxon>
        <taxon>Bosea</taxon>
    </lineage>
</organism>
<dbReference type="GO" id="GO:0005886">
    <property type="term" value="C:plasma membrane"/>
    <property type="evidence" value="ECO:0007669"/>
    <property type="project" value="UniProtKB-SubCell"/>
</dbReference>
<sequence length="254" mass="26820">MPSEPLFYLVGWATTLVIAIGKSAFGGGLAILGIPLLAIVTEPLDAAIMVAMLVSLMDMMALRSFGASTWSKPDLVWLLPGLVVGIGIGYLVFVRIDPRIVTLLIGLTTLAFTAQWFLKGRLAAPGSRPVSGKLALLAGTASGFTTFVAHAGGPPVAMYLLRRGLPKSTLVGTTIALFTLGNWLKLPPYFALGLKHTDALWGALALAPAVPIGIWLGHVVHRKLDQKTLFIWCYGLLAVAAAKLSVDAALALLR</sequence>
<dbReference type="Pfam" id="PF01925">
    <property type="entry name" value="TauE"/>
    <property type="match status" value="1"/>
</dbReference>
<evidence type="ECO:0000256" key="8">
    <source>
        <dbReference type="RuleBase" id="RU363041"/>
    </source>
</evidence>
<dbReference type="InterPro" id="IPR052017">
    <property type="entry name" value="TSUP"/>
</dbReference>
<dbReference type="PANTHER" id="PTHR30269:SF37">
    <property type="entry name" value="MEMBRANE TRANSPORTER PROTEIN"/>
    <property type="match status" value="1"/>
</dbReference>
<accession>A0A1D7U161</accession>
<feature type="transmembrane region" description="Helical" evidence="8">
    <location>
        <begin position="100"/>
        <end position="118"/>
    </location>
</feature>
<comment type="similarity">
    <text evidence="2 8">Belongs to the 4-toluene sulfonate uptake permease (TSUP) (TC 2.A.102) family.</text>
</comment>
<dbReference type="RefSeq" id="WP_069690326.1">
    <property type="nucleotide sequence ID" value="NZ_CP017147.1"/>
</dbReference>
<keyword evidence="7 8" id="KW-0472">Membrane</keyword>
<reference evidence="9 10" key="1">
    <citation type="journal article" date="2015" name="Antonie Van Leeuwenhoek">
        <title>Bosea vaviloviae sp. nov., a new species of slow-growing rhizobia isolated from nodules of the relict species Vavilovia formosa (Stev.) Fed.</title>
        <authorList>
            <person name="Safronova V.I."/>
            <person name="Kuznetsova I.G."/>
            <person name="Sazanova A.L."/>
            <person name="Kimeklis A.K."/>
            <person name="Belimov A.A."/>
            <person name="Andronov E.E."/>
            <person name="Pinaev A.G."/>
            <person name="Chizhevskaya E.P."/>
            <person name="Pukhaev A.R."/>
            <person name="Popov K.P."/>
            <person name="Willems A."/>
            <person name="Tikhonovich I.A."/>
        </authorList>
    </citation>
    <scope>NUCLEOTIDE SEQUENCE [LARGE SCALE GENOMIC DNA]</scope>
    <source>
        <strain evidence="9 10">Vaf18</strain>
    </source>
</reference>
<name>A0A1D7U161_9HYPH</name>
<feature type="transmembrane region" description="Helical" evidence="8">
    <location>
        <begin position="75"/>
        <end position="93"/>
    </location>
</feature>
<keyword evidence="3" id="KW-0813">Transport</keyword>
<comment type="subcellular location">
    <subcellularLocation>
        <location evidence="1 8">Cell membrane</location>
        <topology evidence="1 8">Multi-pass membrane protein</topology>
    </subcellularLocation>
</comment>
<dbReference type="KEGG" id="bvv:BHK69_12130"/>
<evidence type="ECO:0000256" key="6">
    <source>
        <dbReference type="ARBA" id="ARBA00022989"/>
    </source>
</evidence>
<dbReference type="EMBL" id="CP017147">
    <property type="protein sequence ID" value="AOO81111.1"/>
    <property type="molecule type" value="Genomic_DNA"/>
</dbReference>
<evidence type="ECO:0000256" key="5">
    <source>
        <dbReference type="ARBA" id="ARBA00022692"/>
    </source>
</evidence>
<keyword evidence="10" id="KW-1185">Reference proteome</keyword>
<feature type="transmembrane region" description="Helical" evidence="8">
    <location>
        <begin position="44"/>
        <end position="63"/>
    </location>
</feature>
<dbReference type="PANTHER" id="PTHR30269">
    <property type="entry name" value="TRANSMEMBRANE PROTEIN YFCA"/>
    <property type="match status" value="1"/>
</dbReference>
<feature type="transmembrane region" description="Helical" evidence="8">
    <location>
        <begin position="130"/>
        <end position="152"/>
    </location>
</feature>
<protein>
    <recommendedName>
        <fullName evidence="8">Probable membrane transporter protein</fullName>
    </recommendedName>
</protein>
<evidence type="ECO:0000256" key="7">
    <source>
        <dbReference type="ARBA" id="ARBA00023136"/>
    </source>
</evidence>
<feature type="transmembrane region" description="Helical" evidence="8">
    <location>
        <begin position="199"/>
        <end position="217"/>
    </location>
</feature>
<keyword evidence="6 8" id="KW-1133">Transmembrane helix</keyword>
<dbReference type="InterPro" id="IPR002781">
    <property type="entry name" value="TM_pro_TauE-like"/>
</dbReference>
<evidence type="ECO:0000313" key="9">
    <source>
        <dbReference type="EMBL" id="AOO81111.1"/>
    </source>
</evidence>
<gene>
    <name evidence="9" type="ORF">BHK69_12130</name>
</gene>
<feature type="transmembrane region" description="Helical" evidence="8">
    <location>
        <begin position="229"/>
        <end position="253"/>
    </location>
</feature>
<evidence type="ECO:0000313" key="10">
    <source>
        <dbReference type="Proteomes" id="UP000094969"/>
    </source>
</evidence>
<dbReference type="OrthoDB" id="7028171at2"/>
<feature type="transmembrane region" description="Helical" evidence="8">
    <location>
        <begin position="164"/>
        <end position="184"/>
    </location>
</feature>